<gene>
    <name evidence="1" type="ORF">SAMN05421799_1151</name>
</gene>
<dbReference type="EMBL" id="FTOO01000015">
    <property type="protein sequence ID" value="SIT11774.1"/>
    <property type="molecule type" value="Genomic_DNA"/>
</dbReference>
<protein>
    <submittedName>
        <fullName evidence="1">Uncharacterized protein</fullName>
    </submittedName>
</protein>
<name>A0A1N7PMB6_9BACL</name>
<reference evidence="2" key="1">
    <citation type="submission" date="2017-01" db="EMBL/GenBank/DDBJ databases">
        <authorList>
            <person name="Varghese N."/>
            <person name="Submissions S."/>
        </authorList>
    </citation>
    <scope>NUCLEOTIDE SEQUENCE [LARGE SCALE GENOMIC DNA]</scope>
    <source>
        <strain evidence="2">DSM 16176</strain>
    </source>
</reference>
<keyword evidence="2" id="KW-1185">Reference proteome</keyword>
<proteinExistence type="predicted"/>
<evidence type="ECO:0000313" key="1">
    <source>
        <dbReference type="EMBL" id="SIT11774.1"/>
    </source>
</evidence>
<organism evidence="1 2">
    <name type="scientific">Alicyclobacillus vulcanalis</name>
    <dbReference type="NCBI Taxonomy" id="252246"/>
    <lineage>
        <taxon>Bacteria</taxon>
        <taxon>Bacillati</taxon>
        <taxon>Bacillota</taxon>
        <taxon>Bacilli</taxon>
        <taxon>Bacillales</taxon>
        <taxon>Alicyclobacillaceae</taxon>
        <taxon>Alicyclobacillus</taxon>
    </lineage>
</organism>
<feature type="non-terminal residue" evidence="1">
    <location>
        <position position="1"/>
    </location>
</feature>
<accession>A0A1N7PMB6</accession>
<dbReference type="Proteomes" id="UP000186156">
    <property type="component" value="Unassembled WGS sequence"/>
</dbReference>
<sequence length="81" mass="9110">QRGLFLVSVRSLLFCLGESSQKQTLLKLYTLGPVPGARWNMILCELFTSPSTVRLAEATRRPYHILGLMGLPAMFCARVRK</sequence>
<evidence type="ECO:0000313" key="2">
    <source>
        <dbReference type="Proteomes" id="UP000186156"/>
    </source>
</evidence>
<dbReference type="AlphaFoldDB" id="A0A1N7PMB6"/>